<comment type="subcellular location">
    <subcellularLocation>
        <location evidence="1">Nucleus</location>
    </subcellularLocation>
</comment>
<proteinExistence type="inferred from homology"/>
<dbReference type="GO" id="GO:0006281">
    <property type="term" value="P:DNA repair"/>
    <property type="evidence" value="ECO:0007669"/>
    <property type="project" value="InterPro"/>
</dbReference>
<keyword evidence="4" id="KW-0156">Chromatin regulator</keyword>
<comment type="similarity">
    <text evidence="2">Belongs to the SWC4 family.</text>
</comment>
<dbReference type="PANTHER" id="PTHR12855">
    <property type="entry name" value="DNA METHYLTRANSFERASE 1-ASSOCIATED PROTEIN 1 FAMILY MEMBER"/>
    <property type="match status" value="1"/>
</dbReference>
<feature type="domain" description="Myb-like" evidence="10">
    <location>
        <begin position="284"/>
        <end position="335"/>
    </location>
</feature>
<dbReference type="GO" id="GO:0000812">
    <property type="term" value="C:Swr1 complex"/>
    <property type="evidence" value="ECO:0007669"/>
    <property type="project" value="TreeGrafter"/>
</dbReference>
<name>A0A4P6XS60_9ASCO</name>
<dbReference type="GO" id="GO:0008168">
    <property type="term" value="F:methyltransferase activity"/>
    <property type="evidence" value="ECO:0007669"/>
    <property type="project" value="UniProtKB-KW"/>
</dbReference>
<evidence type="ECO:0000313" key="12">
    <source>
        <dbReference type="Proteomes" id="UP000292447"/>
    </source>
</evidence>
<evidence type="ECO:0000256" key="4">
    <source>
        <dbReference type="ARBA" id="ARBA00022853"/>
    </source>
</evidence>
<dbReference type="AlphaFoldDB" id="A0A4P6XS60"/>
<dbReference type="STRING" id="2163413.A0A4P6XS60"/>
<evidence type="ECO:0000256" key="2">
    <source>
        <dbReference type="ARBA" id="ARBA00006918"/>
    </source>
</evidence>
<evidence type="ECO:0000256" key="5">
    <source>
        <dbReference type="ARBA" id="ARBA00023015"/>
    </source>
</evidence>
<dbReference type="GO" id="GO:0000122">
    <property type="term" value="P:negative regulation of transcription by RNA polymerase II"/>
    <property type="evidence" value="ECO:0007669"/>
    <property type="project" value="TreeGrafter"/>
</dbReference>
<organism evidence="11 12">
    <name type="scientific">Metschnikowia aff. pulcherrima</name>
    <dbReference type="NCBI Taxonomy" id="2163413"/>
    <lineage>
        <taxon>Eukaryota</taxon>
        <taxon>Fungi</taxon>
        <taxon>Dikarya</taxon>
        <taxon>Ascomycota</taxon>
        <taxon>Saccharomycotina</taxon>
        <taxon>Pichiomycetes</taxon>
        <taxon>Metschnikowiaceae</taxon>
        <taxon>Metschnikowia</taxon>
    </lineage>
</organism>
<dbReference type="GO" id="GO:0032259">
    <property type="term" value="P:methylation"/>
    <property type="evidence" value="ECO:0007669"/>
    <property type="project" value="UniProtKB-KW"/>
</dbReference>
<dbReference type="SUPFAM" id="SSF46689">
    <property type="entry name" value="Homeodomain-like"/>
    <property type="match status" value="1"/>
</dbReference>
<feature type="compositionally biased region" description="Basic and acidic residues" evidence="9">
    <location>
        <begin position="141"/>
        <end position="153"/>
    </location>
</feature>
<keyword evidence="6" id="KW-0804">Transcription</keyword>
<evidence type="ECO:0000256" key="6">
    <source>
        <dbReference type="ARBA" id="ARBA00023163"/>
    </source>
</evidence>
<dbReference type="InterPro" id="IPR001005">
    <property type="entry name" value="SANT/Myb"/>
</dbReference>
<dbReference type="InterPro" id="IPR027109">
    <property type="entry name" value="Swc4/Dmap1"/>
</dbReference>
<dbReference type="SMART" id="SM00717">
    <property type="entry name" value="SANT"/>
    <property type="match status" value="1"/>
</dbReference>
<gene>
    <name evidence="11" type="primary">MPUL0E06460</name>
    <name evidence="11" type="ORF">METSCH_E06460</name>
</gene>
<feature type="region of interest" description="Disordered" evidence="9">
    <location>
        <begin position="44"/>
        <end position="65"/>
    </location>
</feature>
<evidence type="ECO:0000256" key="3">
    <source>
        <dbReference type="ARBA" id="ARBA00019132"/>
    </source>
</evidence>
<evidence type="ECO:0000256" key="9">
    <source>
        <dbReference type="SAM" id="MobiDB-lite"/>
    </source>
</evidence>
<dbReference type="Proteomes" id="UP000292447">
    <property type="component" value="Chromosome V"/>
</dbReference>
<evidence type="ECO:0000256" key="7">
    <source>
        <dbReference type="ARBA" id="ARBA00023242"/>
    </source>
</evidence>
<keyword evidence="5" id="KW-0805">Transcription regulation</keyword>
<keyword evidence="11" id="KW-0489">Methyltransferase</keyword>
<keyword evidence="11" id="KW-0808">Transferase</keyword>
<accession>A0A4P6XS60</accession>
<feature type="region of interest" description="Disordered" evidence="9">
    <location>
        <begin position="1"/>
        <end position="32"/>
    </location>
</feature>
<protein>
    <recommendedName>
        <fullName evidence="3">SWR1-complex protein 4</fullName>
    </recommendedName>
</protein>
<dbReference type="PANTHER" id="PTHR12855:SF10">
    <property type="entry name" value="DNA METHYLTRANSFERASE 1-ASSOCIATED PROTEIN 1"/>
    <property type="match status" value="1"/>
</dbReference>
<dbReference type="InterPro" id="IPR009057">
    <property type="entry name" value="Homeodomain-like_sf"/>
</dbReference>
<dbReference type="GO" id="GO:0035267">
    <property type="term" value="C:NuA4 histone acetyltransferase complex"/>
    <property type="evidence" value="ECO:0007669"/>
    <property type="project" value="InterPro"/>
</dbReference>
<reference evidence="12" key="1">
    <citation type="submission" date="2019-03" db="EMBL/GenBank/DDBJ databases">
        <title>Snf2 controls pulcherriminic acid biosynthesis and connects pigmentation and antifungal activity of the yeast Metschnikowia pulcherrima.</title>
        <authorList>
            <person name="Gore-Lloyd D."/>
            <person name="Sumann I."/>
            <person name="Brachmann A.O."/>
            <person name="Schneeberger K."/>
            <person name="Ortiz-Merino R.A."/>
            <person name="Moreno-Beltran M."/>
            <person name="Schlaefli M."/>
            <person name="Kirner P."/>
            <person name="Santos Kron A."/>
            <person name="Wolfe K.H."/>
            <person name="Piel J."/>
            <person name="Ahrens C.H."/>
            <person name="Henk D."/>
            <person name="Freimoser F.M."/>
        </authorList>
    </citation>
    <scope>NUCLEOTIDE SEQUENCE [LARGE SCALE GENOMIC DNA]</scope>
    <source>
        <strain evidence="12">APC 1.2</strain>
    </source>
</reference>
<evidence type="ECO:0000256" key="1">
    <source>
        <dbReference type="ARBA" id="ARBA00004123"/>
    </source>
</evidence>
<evidence type="ECO:0000313" key="11">
    <source>
        <dbReference type="EMBL" id="QBM90397.1"/>
    </source>
</evidence>
<dbReference type="EMBL" id="CP034460">
    <property type="protein sequence ID" value="QBM90397.1"/>
    <property type="molecule type" value="Genomic_DNA"/>
</dbReference>
<feature type="compositionally biased region" description="Basic and acidic residues" evidence="9">
    <location>
        <begin position="162"/>
        <end position="172"/>
    </location>
</feature>
<evidence type="ECO:0000259" key="10">
    <source>
        <dbReference type="SMART" id="SM00717"/>
    </source>
</evidence>
<dbReference type="Pfam" id="PF16282">
    <property type="entry name" value="SANT_DAMP1_like"/>
    <property type="match status" value="1"/>
</dbReference>
<dbReference type="GO" id="GO:0003714">
    <property type="term" value="F:transcription corepressor activity"/>
    <property type="evidence" value="ECO:0007669"/>
    <property type="project" value="TreeGrafter"/>
</dbReference>
<feature type="compositionally biased region" description="Basic and acidic residues" evidence="9">
    <location>
        <begin position="214"/>
        <end position="249"/>
    </location>
</feature>
<evidence type="ECO:0000256" key="8">
    <source>
        <dbReference type="ARBA" id="ARBA00025264"/>
    </source>
</evidence>
<dbReference type="Gene3D" id="1.10.10.60">
    <property type="entry name" value="Homeodomain-like"/>
    <property type="match status" value="1"/>
</dbReference>
<keyword evidence="7" id="KW-0539">Nucleus</keyword>
<sequence length="613" mass="68989">MSANDILDVLNVQRDDTQPAKKRQKVEPPSLQKGGMARELYNLLGPNTPPVSVNMGGKNKDRRQRVSPWTRMPFVPNRKRGLLATFKHWEKGSRELLEASNNDKDYFFDKFLVDIDVPELVDEAMYDNIMAEIRELERAKRQAREKQHVEKSGPESSNNVPKRGEHGEENVKARSTSKAGVSDVKNEGSRMTNVANGGNLDDTATLKTSLESISKNDGKPDSNGDDKTQAKLDDAKPVDAGEEAEKTGELSESQVAAAESPESKTALHLSEADDTQATHADADDESDWTYEETQILFQYCKDFELKWHIINDRFPACFERSMEDLKEHFYRVCAKILKYKGTGNPNLLELLDAFSKTAEIDRKQYLESLLKRTPAEIAEEESLVIEARRFELAAKKMLMERSNLLTLLDSPQASQSVQQYQSSQGLTNLYNNLMILDKHQKKKMLQKANVPADPVPPPIPLAASSSHKRDRTFQTHLQQYLAGVLKNQAPVKGEPNAIQQLLAKRLTTKEEEAYGLHYHANERINPNVILRSTQKLSGLQQRQSVFKAVNNVLQELGIPTAGGTSWKPNMPTRKTMAKYDEMVKAVVALLEVKKGKDKLEAEIELIKSQRGLL</sequence>
<keyword evidence="12" id="KW-1185">Reference proteome</keyword>
<dbReference type="GO" id="GO:0006338">
    <property type="term" value="P:chromatin remodeling"/>
    <property type="evidence" value="ECO:0007669"/>
    <property type="project" value="InterPro"/>
</dbReference>
<dbReference type="InterPro" id="IPR032563">
    <property type="entry name" value="DAMP1_SANT-like"/>
</dbReference>
<feature type="region of interest" description="Disordered" evidence="9">
    <location>
        <begin position="141"/>
        <end position="285"/>
    </location>
</feature>
<comment type="function">
    <text evidence="8">Component of the SWR1 complex which mediates the ATP-dependent exchange of histone H2A for the H2A variant HZT1 leading to transcriptional regulation of selected genes by chromatin remodeling. Component of the NuA4 histone acetyltransferase complex which is involved in transcriptional activation of selected genes principally by acetylation of nucleosomal histone H4 and H2A. The NuA4 complex is also involved in DNA repair.</text>
</comment>